<protein>
    <recommendedName>
        <fullName evidence="2">Rho termination factor-like N-terminal domain-containing protein</fullName>
    </recommendedName>
</protein>
<feature type="domain" description="Rho termination factor-like N-terminal" evidence="2">
    <location>
        <begin position="13"/>
        <end position="51"/>
    </location>
</feature>
<dbReference type="Gene3D" id="1.10.720.30">
    <property type="entry name" value="SAP domain"/>
    <property type="match status" value="1"/>
</dbReference>
<dbReference type="STRING" id="154538.A0A1M2VYT5"/>
<dbReference type="InterPro" id="IPR011112">
    <property type="entry name" value="Rho-like_N"/>
</dbReference>
<dbReference type="OMA" id="REYYILR"/>
<feature type="compositionally biased region" description="Pro residues" evidence="1">
    <location>
        <begin position="251"/>
        <end position="267"/>
    </location>
</feature>
<feature type="compositionally biased region" description="Low complexity" evidence="1">
    <location>
        <begin position="85"/>
        <end position="101"/>
    </location>
</feature>
<dbReference type="OrthoDB" id="2368680at2759"/>
<proteinExistence type="predicted"/>
<feature type="region of interest" description="Disordered" evidence="1">
    <location>
        <begin position="211"/>
        <end position="299"/>
    </location>
</feature>
<keyword evidence="4" id="KW-1185">Reference proteome</keyword>
<feature type="region of interest" description="Disordered" evidence="1">
    <location>
        <begin position="83"/>
        <end position="135"/>
    </location>
</feature>
<dbReference type="Proteomes" id="UP000184267">
    <property type="component" value="Unassembled WGS sequence"/>
</dbReference>
<evidence type="ECO:0000259" key="2">
    <source>
        <dbReference type="SMART" id="SM00959"/>
    </source>
</evidence>
<dbReference type="AlphaFoldDB" id="A0A1M2VYT5"/>
<evidence type="ECO:0000313" key="4">
    <source>
        <dbReference type="Proteomes" id="UP000184267"/>
    </source>
</evidence>
<evidence type="ECO:0000313" key="3">
    <source>
        <dbReference type="EMBL" id="OJT12767.1"/>
    </source>
</evidence>
<dbReference type="GO" id="GO:0006353">
    <property type="term" value="P:DNA-templated transcription termination"/>
    <property type="evidence" value="ECO:0007669"/>
    <property type="project" value="InterPro"/>
</dbReference>
<accession>A0A1M2VYT5</accession>
<name>A0A1M2VYT5_TRAPU</name>
<dbReference type="EMBL" id="MNAD01000447">
    <property type="protein sequence ID" value="OJT12767.1"/>
    <property type="molecule type" value="Genomic_DNA"/>
</dbReference>
<feature type="compositionally biased region" description="Low complexity" evidence="1">
    <location>
        <begin position="116"/>
        <end position="127"/>
    </location>
</feature>
<dbReference type="SMART" id="SM00959">
    <property type="entry name" value="Rho_N"/>
    <property type="match status" value="1"/>
</dbReference>
<reference evidence="3 4" key="1">
    <citation type="submission" date="2016-10" db="EMBL/GenBank/DDBJ databases">
        <title>Genome sequence of the basidiomycete white-rot fungus Trametes pubescens.</title>
        <authorList>
            <person name="Makela M.R."/>
            <person name="Granchi Z."/>
            <person name="Peng M."/>
            <person name="De Vries R.P."/>
            <person name="Grigoriev I."/>
            <person name="Riley R."/>
            <person name="Hilden K."/>
        </authorList>
    </citation>
    <scope>NUCLEOTIDE SEQUENCE [LARGE SCALE GENOMIC DNA]</scope>
    <source>
        <strain evidence="3 4">FBCC735</strain>
    </source>
</reference>
<comment type="caution">
    <text evidence="3">The sequence shown here is derived from an EMBL/GenBank/DDBJ whole genome shotgun (WGS) entry which is preliminary data.</text>
</comment>
<sequence length="706" mass="74478">MPADANAKVQDADISKLTVAQLKAICKERKIAGYSKLGKQALIQKLAENGYSHGDAPSVVPDISQAAPAPDVPQVVPVEISATAPSSSGPLPNNPPSSISSVGVTLSHKAGHVSGSATANAKASAPKTKSKPRKTAVVKLVAQATLGAATSVTGTPLSQSAPTSVPQDAVSVDLPLTNPPVEGCYTAGTTDALAMKNSLGLSSLPSIRGIQSPLAPSGVPGSSGSSNSLQAGSQRDRTKGKKRAQPAEGAMPPPPPKKPRIQPPLASPGPAAAASRTKGAAQSTVLPHRSSKAGDVSTPIGAVSTNVSTSIPTKPSPVPTAPAKRFKPLIVGAAKPSAARIVPASATPSTKPTVPLKSKNVHCSLQYLDFPTELEELPTLRAITLPPPLAQRKRVTRWAVILSGLSDQERAVCALVSRTFRYAVYLSASSVLARDYRGRRLQDDVLKRYSQAMTNMWPYLRIREAEVVKRRHIYEASFVPRFLARYGPGDPISKHLWASPDNPKQLVIAVRFALTRAWFELSVGTSSGTKDDPTSWLHATIADAQEVVTDEIWSITLEDPQTRRQETLFVLEATCEVVGRPLGAKSGVGVASLPVRADWSAYIASRSAPSSSAESLLSHLKWSCHEEFDRGISTLWQKRVAGEGALGIAKRTVAERYVLACVVGNSISGTWLSTSEMVQDFAGLPARGAGPAPWKTRNPALNLYLP</sequence>
<feature type="compositionally biased region" description="Low complexity" evidence="1">
    <location>
        <begin position="212"/>
        <end position="233"/>
    </location>
</feature>
<evidence type="ECO:0000256" key="1">
    <source>
        <dbReference type="SAM" id="MobiDB-lite"/>
    </source>
</evidence>
<gene>
    <name evidence="3" type="ORF">TRAPUB_10602</name>
</gene>
<feature type="non-terminal residue" evidence="3">
    <location>
        <position position="706"/>
    </location>
</feature>
<dbReference type="InterPro" id="IPR036361">
    <property type="entry name" value="SAP_dom_sf"/>
</dbReference>
<organism evidence="3 4">
    <name type="scientific">Trametes pubescens</name>
    <name type="common">White-rot fungus</name>
    <dbReference type="NCBI Taxonomy" id="154538"/>
    <lineage>
        <taxon>Eukaryota</taxon>
        <taxon>Fungi</taxon>
        <taxon>Dikarya</taxon>
        <taxon>Basidiomycota</taxon>
        <taxon>Agaricomycotina</taxon>
        <taxon>Agaricomycetes</taxon>
        <taxon>Polyporales</taxon>
        <taxon>Polyporaceae</taxon>
        <taxon>Trametes</taxon>
    </lineage>
</organism>